<dbReference type="PANTHER" id="PTHR30346:SF28">
    <property type="entry name" value="HTH-TYPE TRANSCRIPTIONAL REGULATOR CYNR"/>
    <property type="match status" value="1"/>
</dbReference>
<feature type="domain" description="HTH lysR-type" evidence="8">
    <location>
        <begin position="5"/>
        <end position="62"/>
    </location>
</feature>
<reference evidence="9" key="1">
    <citation type="submission" date="2023-05" db="EMBL/GenBank/DDBJ databases">
        <title>Complete genome sequence of Agrobacterium larrymoorei CFBP5477.</title>
        <authorList>
            <person name="Yen H.-C."/>
            <person name="Chou L."/>
            <person name="Lin Y.-C."/>
            <person name="Lai E.-M."/>
            <person name="Kuo C.-H."/>
        </authorList>
    </citation>
    <scope>NUCLEOTIDE SEQUENCE</scope>
    <source>
        <strain evidence="9">CFBP5477</strain>
        <plasmid evidence="9">pAlCFBP5477</plasmid>
    </source>
</reference>
<comment type="similarity">
    <text evidence="1">Belongs to the LysR transcriptional regulatory family.</text>
</comment>
<dbReference type="PRINTS" id="PR00039">
    <property type="entry name" value="HTHLYSR"/>
</dbReference>
<dbReference type="GO" id="GO:0003677">
    <property type="term" value="F:DNA binding"/>
    <property type="evidence" value="ECO:0007669"/>
    <property type="project" value="UniProtKB-KW"/>
</dbReference>
<dbReference type="GO" id="GO:0032993">
    <property type="term" value="C:protein-DNA complex"/>
    <property type="evidence" value="ECO:0007669"/>
    <property type="project" value="TreeGrafter"/>
</dbReference>
<accession>A0AAF0KG79</accession>
<organism evidence="9 10">
    <name type="scientific">Agrobacterium larrymoorei</name>
    <dbReference type="NCBI Taxonomy" id="160699"/>
    <lineage>
        <taxon>Bacteria</taxon>
        <taxon>Pseudomonadati</taxon>
        <taxon>Pseudomonadota</taxon>
        <taxon>Alphaproteobacteria</taxon>
        <taxon>Hyphomicrobiales</taxon>
        <taxon>Rhizobiaceae</taxon>
        <taxon>Rhizobium/Agrobacterium group</taxon>
        <taxon>Agrobacterium</taxon>
    </lineage>
</organism>
<dbReference type="Pfam" id="PF03466">
    <property type="entry name" value="LysR_substrate"/>
    <property type="match status" value="1"/>
</dbReference>
<dbReference type="Gene3D" id="3.40.190.10">
    <property type="entry name" value="Periplasmic binding protein-like II"/>
    <property type="match status" value="2"/>
</dbReference>
<keyword evidence="4" id="KW-0804">Transcription</keyword>
<keyword evidence="3" id="KW-0238">DNA-binding</keyword>
<protein>
    <recommendedName>
        <fullName evidence="6">HTH-type transcriptional regulator TtuA</fullName>
    </recommendedName>
    <alternativeName>
        <fullName evidence="7">Tartrate utilization transcriptional regulator</fullName>
    </alternativeName>
</protein>
<keyword evidence="9" id="KW-0614">Plasmid</keyword>
<dbReference type="InterPro" id="IPR036390">
    <property type="entry name" value="WH_DNA-bd_sf"/>
</dbReference>
<dbReference type="PANTHER" id="PTHR30346">
    <property type="entry name" value="TRANSCRIPTIONAL DUAL REGULATOR HCAR-RELATED"/>
    <property type="match status" value="1"/>
</dbReference>
<dbReference type="GO" id="GO:0003700">
    <property type="term" value="F:DNA-binding transcription factor activity"/>
    <property type="evidence" value="ECO:0007669"/>
    <property type="project" value="InterPro"/>
</dbReference>
<evidence type="ECO:0000256" key="4">
    <source>
        <dbReference type="ARBA" id="ARBA00023163"/>
    </source>
</evidence>
<keyword evidence="2" id="KW-0805">Transcription regulation</keyword>
<evidence type="ECO:0000256" key="5">
    <source>
        <dbReference type="ARBA" id="ARBA00054626"/>
    </source>
</evidence>
<evidence type="ECO:0000256" key="2">
    <source>
        <dbReference type="ARBA" id="ARBA00023015"/>
    </source>
</evidence>
<dbReference type="InterPro" id="IPR005119">
    <property type="entry name" value="LysR_subst-bd"/>
</dbReference>
<dbReference type="InterPro" id="IPR036388">
    <property type="entry name" value="WH-like_DNA-bd_sf"/>
</dbReference>
<evidence type="ECO:0000259" key="8">
    <source>
        <dbReference type="PROSITE" id="PS50931"/>
    </source>
</evidence>
<dbReference type="AlphaFoldDB" id="A0AAF0KG79"/>
<evidence type="ECO:0000313" key="9">
    <source>
        <dbReference type="EMBL" id="WHA44083.1"/>
    </source>
</evidence>
<evidence type="ECO:0000256" key="6">
    <source>
        <dbReference type="ARBA" id="ARBA00067332"/>
    </source>
</evidence>
<dbReference type="SUPFAM" id="SSF46785">
    <property type="entry name" value="Winged helix' DNA-binding domain"/>
    <property type="match status" value="1"/>
</dbReference>
<comment type="function">
    <text evidence="5">Transcriptional regulator of the ttuABCDE tartrate utilization operon.</text>
</comment>
<dbReference type="CDD" id="cd08414">
    <property type="entry name" value="PBP2_LTTR_aromatics_like"/>
    <property type="match status" value="1"/>
</dbReference>
<sequence length="308" mass="34044">MKYGIEFRHLHYFACVAEELHFSRAADKLGMAQAPLSQQIRQLEERIGTRLLLRTTRSVKLTPAGEIFLRHALEILGGIDRAVTHTRSISGDDRGKICVSGVHVALSHVLPGVIAEFRKTYPNIQVDVQLMGTASQLELLQNGTIQVAFIRPTNPVGFLKTEHLLREGFVAVLPKNHRLAGKETLTVKDFAGEPIITYAPTVGASYHHVIMDAFRLAGIYPMVVQEVSHTLAIATLVAADVGVAVAPSWLAHNLSPHLIYRPLTEIPDEVELVVGWQANETSKAVLDFVEFARRQFSGRNRLLPVGLM</sequence>
<dbReference type="SUPFAM" id="SSF53850">
    <property type="entry name" value="Periplasmic binding protein-like II"/>
    <property type="match status" value="1"/>
</dbReference>
<dbReference type="Proteomes" id="UP000298664">
    <property type="component" value="Plasmid pAlCFBP5477"/>
</dbReference>
<dbReference type="InterPro" id="IPR000847">
    <property type="entry name" value="LysR_HTH_N"/>
</dbReference>
<dbReference type="EMBL" id="CP124735">
    <property type="protein sequence ID" value="WHA44083.1"/>
    <property type="molecule type" value="Genomic_DNA"/>
</dbReference>
<evidence type="ECO:0000313" key="10">
    <source>
        <dbReference type="Proteomes" id="UP000298664"/>
    </source>
</evidence>
<proteinExistence type="inferred from homology"/>
<evidence type="ECO:0000256" key="7">
    <source>
        <dbReference type="ARBA" id="ARBA00083243"/>
    </source>
</evidence>
<geneLocation type="plasmid" evidence="9 10">
    <name>pAlCFBP5477</name>
</geneLocation>
<evidence type="ECO:0000256" key="1">
    <source>
        <dbReference type="ARBA" id="ARBA00009437"/>
    </source>
</evidence>
<dbReference type="Pfam" id="PF00126">
    <property type="entry name" value="HTH_1"/>
    <property type="match status" value="1"/>
</dbReference>
<dbReference type="RefSeq" id="WP_137395866.1">
    <property type="nucleotide sequence ID" value="NZ_CP124735.1"/>
</dbReference>
<dbReference type="FunFam" id="1.10.10.10:FF:000001">
    <property type="entry name" value="LysR family transcriptional regulator"/>
    <property type="match status" value="1"/>
</dbReference>
<dbReference type="PROSITE" id="PS50931">
    <property type="entry name" value="HTH_LYSR"/>
    <property type="match status" value="1"/>
</dbReference>
<gene>
    <name evidence="9" type="ORF">CFBP5477_021965</name>
</gene>
<dbReference type="Gene3D" id="1.10.10.10">
    <property type="entry name" value="Winged helix-like DNA-binding domain superfamily/Winged helix DNA-binding domain"/>
    <property type="match status" value="1"/>
</dbReference>
<evidence type="ECO:0000256" key="3">
    <source>
        <dbReference type="ARBA" id="ARBA00023125"/>
    </source>
</evidence>
<name>A0AAF0KG79_9HYPH</name>